<evidence type="ECO:0000313" key="2">
    <source>
        <dbReference type="Proteomes" id="UP001241169"/>
    </source>
</evidence>
<sequence length="168" mass="19239">MGLHSFPAPPPPTGLTSGCLLHSRCVVSRPAWICFHKLPYANIDLPCPTSLTLLDRNGIFLTSTSFYRCAAAILRHPPPTFQLQHLIPRHIRRRRTEHRLILRRPSLRTFWQLKAASRRRAAASYFDPTNNPLPLEYMRKHTSSSVHAVYPRFLLGIPSTISTSDRRH</sequence>
<accession>A0ABQ9ST68</accession>
<evidence type="ECO:0000313" key="1">
    <source>
        <dbReference type="EMBL" id="KAK1542718.1"/>
    </source>
</evidence>
<dbReference type="EMBL" id="MOPA01000004">
    <property type="protein sequence ID" value="KAK1542718.1"/>
    <property type="molecule type" value="Genomic_DNA"/>
</dbReference>
<dbReference type="GeneID" id="85374278"/>
<comment type="caution">
    <text evidence="1">The sequence shown here is derived from an EMBL/GenBank/DDBJ whole genome shotgun (WGS) entry which is preliminary data.</text>
</comment>
<dbReference type="Proteomes" id="UP001241169">
    <property type="component" value="Unassembled WGS sequence"/>
</dbReference>
<name>A0ABQ9ST68_9PEZI</name>
<reference evidence="1 2" key="1">
    <citation type="submission" date="2016-10" db="EMBL/GenBank/DDBJ databases">
        <title>The genome sequence of Colletotrichum fioriniae PJ7.</title>
        <authorList>
            <person name="Baroncelli R."/>
        </authorList>
    </citation>
    <scope>NUCLEOTIDE SEQUENCE [LARGE SCALE GENOMIC DNA]</scope>
    <source>
        <strain evidence="1 2">IMI 384185</strain>
    </source>
</reference>
<protein>
    <submittedName>
        <fullName evidence="1">Uncharacterized protein</fullName>
    </submittedName>
</protein>
<gene>
    <name evidence="1" type="ORF">CPAR01_06105</name>
</gene>
<organism evidence="1 2">
    <name type="scientific">Colletotrichum paranaense</name>
    <dbReference type="NCBI Taxonomy" id="1914294"/>
    <lineage>
        <taxon>Eukaryota</taxon>
        <taxon>Fungi</taxon>
        <taxon>Dikarya</taxon>
        <taxon>Ascomycota</taxon>
        <taxon>Pezizomycotina</taxon>
        <taxon>Sordariomycetes</taxon>
        <taxon>Hypocreomycetidae</taxon>
        <taxon>Glomerellales</taxon>
        <taxon>Glomerellaceae</taxon>
        <taxon>Colletotrichum</taxon>
        <taxon>Colletotrichum acutatum species complex</taxon>
    </lineage>
</organism>
<dbReference type="RefSeq" id="XP_060351845.1">
    <property type="nucleotide sequence ID" value="XM_060490379.1"/>
</dbReference>
<keyword evidence="2" id="KW-1185">Reference proteome</keyword>
<proteinExistence type="predicted"/>